<proteinExistence type="predicted"/>
<dbReference type="AlphaFoldDB" id="A0A362X3I4"/>
<dbReference type="InterPro" id="IPR035093">
    <property type="entry name" value="RelE/ParE_toxin_dom_sf"/>
</dbReference>
<reference evidence="2 3" key="1">
    <citation type="submission" date="2018-02" db="EMBL/GenBank/DDBJ databases">
        <title>Genomic Encyclopedia of Archaeal and Bacterial Type Strains, Phase II (KMG-II): from individual species to whole genera.</title>
        <authorList>
            <person name="Goeker M."/>
        </authorList>
    </citation>
    <scope>NUCLEOTIDE SEQUENCE [LARGE SCALE GENOMIC DNA]</scope>
    <source>
        <strain evidence="2 3">DSM 21165</strain>
    </source>
</reference>
<keyword evidence="1" id="KW-1277">Toxin-antitoxin system</keyword>
<evidence type="ECO:0000313" key="2">
    <source>
        <dbReference type="EMBL" id="PQV49382.1"/>
    </source>
</evidence>
<comment type="caution">
    <text evidence="2">The sequence shown here is derived from an EMBL/GenBank/DDBJ whole genome shotgun (WGS) entry which is preliminary data.</text>
</comment>
<dbReference type="RefSeq" id="WP_105473155.1">
    <property type="nucleotide sequence ID" value="NZ_PVEO01000003.1"/>
</dbReference>
<evidence type="ECO:0000313" key="3">
    <source>
        <dbReference type="Proteomes" id="UP000251545"/>
    </source>
</evidence>
<dbReference type="InterPro" id="IPR007712">
    <property type="entry name" value="RelE/ParE_toxin"/>
</dbReference>
<dbReference type="Proteomes" id="UP000251545">
    <property type="component" value="Unassembled WGS sequence"/>
</dbReference>
<evidence type="ECO:0000256" key="1">
    <source>
        <dbReference type="ARBA" id="ARBA00022649"/>
    </source>
</evidence>
<dbReference type="Pfam" id="PF05016">
    <property type="entry name" value="ParE_toxin"/>
    <property type="match status" value="1"/>
</dbReference>
<sequence>MKYIIEFEEGTLDNFLDAIAYYEKTPNTLSDRFNNEFWAKIGTIKERPLPYQIRYKGIRVAHTKIFPFGIHFIVDGTAIRVLKILHHKQYYK</sequence>
<protein>
    <submittedName>
        <fullName evidence="2">ParE-like toxin of type II ParDE toxin-antitoxin system</fullName>
    </submittedName>
</protein>
<dbReference type="EMBL" id="PVEO01000003">
    <property type="protein sequence ID" value="PQV49382.1"/>
    <property type="molecule type" value="Genomic_DNA"/>
</dbReference>
<dbReference type="Gene3D" id="3.30.2310.20">
    <property type="entry name" value="RelE-like"/>
    <property type="match status" value="1"/>
</dbReference>
<organism evidence="2 3">
    <name type="scientific">Jejuia pallidilutea</name>
    <dbReference type="NCBI Taxonomy" id="504487"/>
    <lineage>
        <taxon>Bacteria</taxon>
        <taxon>Pseudomonadati</taxon>
        <taxon>Bacteroidota</taxon>
        <taxon>Flavobacteriia</taxon>
        <taxon>Flavobacteriales</taxon>
        <taxon>Flavobacteriaceae</taxon>
        <taxon>Jejuia</taxon>
    </lineage>
</organism>
<name>A0A362X3I4_9FLAO</name>
<accession>A0A362X3I4</accession>
<gene>
    <name evidence="2" type="ORF">CLV33_10311</name>
</gene>